<evidence type="ECO:0000313" key="3">
    <source>
        <dbReference type="Proteomes" id="UP001582793"/>
    </source>
</evidence>
<accession>A0ABV5D191</accession>
<organism evidence="2 3">
    <name type="scientific">Polymorphospora lycopeni</name>
    <dbReference type="NCBI Taxonomy" id="3140240"/>
    <lineage>
        <taxon>Bacteria</taxon>
        <taxon>Bacillati</taxon>
        <taxon>Actinomycetota</taxon>
        <taxon>Actinomycetes</taxon>
        <taxon>Micromonosporales</taxon>
        <taxon>Micromonosporaceae</taxon>
        <taxon>Polymorphospora</taxon>
    </lineage>
</organism>
<keyword evidence="1" id="KW-1133">Transmembrane helix</keyword>
<proteinExistence type="predicted"/>
<feature type="transmembrane region" description="Helical" evidence="1">
    <location>
        <begin position="70"/>
        <end position="91"/>
    </location>
</feature>
<sequence length="101" mass="10698">MELIVLGLVVLLNGSMAAVLFLRSRRNPVVVLWPGRRMRHPRLLAVQYLLTALGFAAVAVGGSVSDSNPMGLLVLVVASAFLLSAAVIFLFGRRAAALLGD</sequence>
<feature type="transmembrane region" description="Helical" evidence="1">
    <location>
        <begin position="6"/>
        <end position="22"/>
    </location>
</feature>
<name>A0ABV5D191_9ACTN</name>
<reference evidence="2 3" key="1">
    <citation type="submission" date="2024-04" db="EMBL/GenBank/DDBJ databases">
        <title>Polymorphospora sp. isolated from Baiyangdian Lake in Xiong'an New Area.</title>
        <authorList>
            <person name="Zhang X."/>
            <person name="Liu J."/>
        </authorList>
    </citation>
    <scope>NUCLEOTIDE SEQUENCE [LARGE SCALE GENOMIC DNA]</scope>
    <source>
        <strain evidence="2 3">2-325</strain>
    </source>
</reference>
<comment type="caution">
    <text evidence="2">The sequence shown here is derived from an EMBL/GenBank/DDBJ whole genome shotgun (WGS) entry which is preliminary data.</text>
</comment>
<keyword evidence="1" id="KW-0812">Transmembrane</keyword>
<keyword evidence="3" id="KW-1185">Reference proteome</keyword>
<dbReference type="EMBL" id="JBCGDC010000177">
    <property type="protein sequence ID" value="MFB6397890.1"/>
    <property type="molecule type" value="Genomic_DNA"/>
</dbReference>
<protein>
    <submittedName>
        <fullName evidence="2">Uncharacterized protein</fullName>
    </submittedName>
</protein>
<evidence type="ECO:0000256" key="1">
    <source>
        <dbReference type="SAM" id="Phobius"/>
    </source>
</evidence>
<gene>
    <name evidence="2" type="ORF">AAFH96_33105</name>
</gene>
<keyword evidence="1" id="KW-0472">Membrane</keyword>
<feature type="transmembrane region" description="Helical" evidence="1">
    <location>
        <begin position="43"/>
        <end position="64"/>
    </location>
</feature>
<evidence type="ECO:0000313" key="2">
    <source>
        <dbReference type="EMBL" id="MFB6397890.1"/>
    </source>
</evidence>
<dbReference type="Proteomes" id="UP001582793">
    <property type="component" value="Unassembled WGS sequence"/>
</dbReference>
<dbReference type="RefSeq" id="WP_375736823.1">
    <property type="nucleotide sequence ID" value="NZ_JBCGDC010000177.1"/>
</dbReference>